<dbReference type="RefSeq" id="WP_309796896.1">
    <property type="nucleotide sequence ID" value="NZ_JAVDPW010000007.1"/>
</dbReference>
<proteinExistence type="predicted"/>
<evidence type="ECO:0000313" key="2">
    <source>
        <dbReference type="Proteomes" id="UP001262410"/>
    </source>
</evidence>
<name>A0ABU1JSG9_9PROT</name>
<gene>
    <name evidence="1" type="ORF">E9232_004099</name>
</gene>
<keyword evidence="1" id="KW-0238">DNA-binding</keyword>
<accession>A0ABU1JSG9</accession>
<evidence type="ECO:0000313" key="1">
    <source>
        <dbReference type="EMBL" id="MDR6291565.1"/>
    </source>
</evidence>
<dbReference type="SUPFAM" id="SSF53822">
    <property type="entry name" value="Periplasmic binding protein-like I"/>
    <property type="match status" value="1"/>
</dbReference>
<dbReference type="InterPro" id="IPR028082">
    <property type="entry name" value="Peripla_BP_I"/>
</dbReference>
<dbReference type="EMBL" id="JAVDPW010000007">
    <property type="protein sequence ID" value="MDR6291565.1"/>
    <property type="molecule type" value="Genomic_DNA"/>
</dbReference>
<sequence>MSAWGSKADPGDRSQAPVAVDRFVGFGHRRIGLASNGHDLMRGHILLAGYRRALARHGLEFDPTLVRSEEMAEAGGYRLAGALLGQGPLPRRCWSATSGWRSASTAG</sequence>
<reference evidence="1 2" key="1">
    <citation type="submission" date="2023-07" db="EMBL/GenBank/DDBJ databases">
        <title>Sorghum-associated microbial communities from plants grown in Nebraska, USA.</title>
        <authorList>
            <person name="Schachtman D."/>
        </authorList>
    </citation>
    <scope>NUCLEOTIDE SEQUENCE [LARGE SCALE GENOMIC DNA]</scope>
    <source>
        <strain evidence="1 2">584</strain>
    </source>
</reference>
<comment type="caution">
    <text evidence="1">The sequence shown here is derived from an EMBL/GenBank/DDBJ whole genome shotgun (WGS) entry which is preliminary data.</text>
</comment>
<keyword evidence="2" id="KW-1185">Reference proteome</keyword>
<protein>
    <submittedName>
        <fullName evidence="1">DNA-binding LacI/PurR family transcriptional regulator</fullName>
    </submittedName>
</protein>
<organism evidence="1 2">
    <name type="scientific">Inquilinus ginsengisoli</name>
    <dbReference type="NCBI Taxonomy" id="363840"/>
    <lineage>
        <taxon>Bacteria</taxon>
        <taxon>Pseudomonadati</taxon>
        <taxon>Pseudomonadota</taxon>
        <taxon>Alphaproteobacteria</taxon>
        <taxon>Rhodospirillales</taxon>
        <taxon>Rhodospirillaceae</taxon>
        <taxon>Inquilinus</taxon>
    </lineage>
</organism>
<dbReference type="GO" id="GO:0003677">
    <property type="term" value="F:DNA binding"/>
    <property type="evidence" value="ECO:0007669"/>
    <property type="project" value="UniProtKB-KW"/>
</dbReference>
<dbReference type="Proteomes" id="UP001262410">
    <property type="component" value="Unassembled WGS sequence"/>
</dbReference>
<dbReference type="Gene3D" id="3.40.50.2300">
    <property type="match status" value="1"/>
</dbReference>